<reference evidence="1 2" key="1">
    <citation type="journal article" date="2022" name="DNA Res.">
        <title>Chromosomal-level genome assembly of the orchid tree Bauhinia variegata (Leguminosae; Cercidoideae) supports the allotetraploid origin hypothesis of Bauhinia.</title>
        <authorList>
            <person name="Zhong Y."/>
            <person name="Chen Y."/>
            <person name="Zheng D."/>
            <person name="Pang J."/>
            <person name="Liu Y."/>
            <person name="Luo S."/>
            <person name="Meng S."/>
            <person name="Qian L."/>
            <person name="Wei D."/>
            <person name="Dai S."/>
            <person name="Zhou R."/>
        </authorList>
    </citation>
    <scope>NUCLEOTIDE SEQUENCE [LARGE SCALE GENOMIC DNA]</scope>
    <source>
        <strain evidence="1">BV-YZ2020</strain>
    </source>
</reference>
<organism evidence="1 2">
    <name type="scientific">Bauhinia variegata</name>
    <name type="common">Purple orchid tree</name>
    <name type="synonym">Phanera variegata</name>
    <dbReference type="NCBI Taxonomy" id="167791"/>
    <lineage>
        <taxon>Eukaryota</taxon>
        <taxon>Viridiplantae</taxon>
        <taxon>Streptophyta</taxon>
        <taxon>Embryophyta</taxon>
        <taxon>Tracheophyta</taxon>
        <taxon>Spermatophyta</taxon>
        <taxon>Magnoliopsida</taxon>
        <taxon>eudicotyledons</taxon>
        <taxon>Gunneridae</taxon>
        <taxon>Pentapetalae</taxon>
        <taxon>rosids</taxon>
        <taxon>fabids</taxon>
        <taxon>Fabales</taxon>
        <taxon>Fabaceae</taxon>
        <taxon>Cercidoideae</taxon>
        <taxon>Cercideae</taxon>
        <taxon>Bauhiniinae</taxon>
        <taxon>Bauhinia</taxon>
    </lineage>
</organism>
<comment type="caution">
    <text evidence="1">The sequence shown here is derived from an EMBL/GenBank/DDBJ whole genome shotgun (WGS) entry which is preliminary data.</text>
</comment>
<accession>A0ACB9PA30</accession>
<gene>
    <name evidence="1" type="ORF">L6164_012337</name>
</gene>
<evidence type="ECO:0000313" key="2">
    <source>
        <dbReference type="Proteomes" id="UP000828941"/>
    </source>
</evidence>
<keyword evidence="2" id="KW-1185">Reference proteome</keyword>
<protein>
    <submittedName>
        <fullName evidence="1">Uncharacterized protein</fullName>
    </submittedName>
</protein>
<evidence type="ECO:0000313" key="1">
    <source>
        <dbReference type="EMBL" id="KAI4345191.1"/>
    </source>
</evidence>
<dbReference type="EMBL" id="CM039430">
    <property type="protein sequence ID" value="KAI4345191.1"/>
    <property type="molecule type" value="Genomic_DNA"/>
</dbReference>
<name>A0ACB9PA30_BAUVA</name>
<sequence>MATSTLLLPELHFLCPQVTPRRRLTLSSFSSTKRYSRYNVALRTRICAIKEEGALIEERNRELVQRVNSIEKSGNGAAGTIGRDYNNNGSIEGYVNGSLRVTESENEVTNGSLVKYVNGNGVAAEFVEDVETSKLTEDGRQKRIEEIGKEEAWFKQSGKEQVEVAVAPGGRWSRFKTYSTIQRTLEIWGFVLTFIFKAWLNNQKFSYRGGMTEEKKTLRRKTLAKWLKESILRLGPTFIKIGQQFSTRVDILPQEFVDQLSELQDQVPPFPSETALAIVEEELGSPVGDIFDRFDYEPIAAASLGQVHRARLKGQEVVVKVQRPGLKDLFDIDLKNLRVIAEYLQKIDPKSDGAKRDWVAIYDECASVLYEEIDYTKEATNAELFSSNFKNMEYVKVPTIFWDYTTPQVLTMEYVPGIKINKIQALDQLGVDRKRLGRYAVESYLEQILSHGFFHADPHPGNIAVDDVNGGRLIFYDFGMMGSISPNIREGLLETFYGVYEKDPDKVLQAMIQMGVLVPTGDMTAVRRTAQFFLNSFEERLAAQRRERETATAELGFKKPLSKEEKIMKKKERLAAIGEDLLAIAADQPFRFPATFTFVVRAFSVLDGIGKGLDPRFDITEIAKPYALELLRFREAGVEVVLKDLRKRLDRQSQAFYNLFRQADRVEKLAEIIQRLEQGDLKLRVRTLESERAFQRVATVQKTIGNAVAAGSLINLATILFLNSIRVPAIAAYVFSAFFGFQVLIGIVKVKKLDERERLITGTA</sequence>
<dbReference type="Proteomes" id="UP000828941">
    <property type="component" value="Chromosome 5"/>
</dbReference>
<proteinExistence type="predicted"/>